<name>A0AAW1SNM7_9CHLO</name>
<keyword evidence="3" id="KW-1185">Reference proteome</keyword>
<accession>A0AAW1SNM7</accession>
<evidence type="ECO:0000313" key="2">
    <source>
        <dbReference type="EMBL" id="KAK9848247.1"/>
    </source>
</evidence>
<dbReference type="AlphaFoldDB" id="A0AAW1SNM7"/>
<feature type="compositionally biased region" description="Gly residues" evidence="1">
    <location>
        <begin position="218"/>
        <end position="227"/>
    </location>
</feature>
<comment type="caution">
    <text evidence="2">The sequence shown here is derived from an EMBL/GenBank/DDBJ whole genome shotgun (WGS) entry which is preliminary data.</text>
</comment>
<dbReference type="Proteomes" id="UP001485043">
    <property type="component" value="Unassembled WGS sequence"/>
</dbReference>
<feature type="region of interest" description="Disordered" evidence="1">
    <location>
        <begin position="213"/>
        <end position="239"/>
    </location>
</feature>
<feature type="compositionally biased region" description="Low complexity" evidence="1">
    <location>
        <begin position="142"/>
        <end position="199"/>
    </location>
</feature>
<organism evidence="2 3">
    <name type="scientific">Apatococcus fuscideae</name>
    <dbReference type="NCBI Taxonomy" id="2026836"/>
    <lineage>
        <taxon>Eukaryota</taxon>
        <taxon>Viridiplantae</taxon>
        <taxon>Chlorophyta</taxon>
        <taxon>core chlorophytes</taxon>
        <taxon>Trebouxiophyceae</taxon>
        <taxon>Chlorellales</taxon>
        <taxon>Chlorellaceae</taxon>
        <taxon>Apatococcus</taxon>
    </lineage>
</organism>
<protein>
    <recommendedName>
        <fullName evidence="4">RanBD1 domain-containing protein</fullName>
    </recommendedName>
</protein>
<feature type="compositionally biased region" description="Basic and acidic residues" evidence="1">
    <location>
        <begin position="69"/>
        <end position="80"/>
    </location>
</feature>
<sequence>MTGTAALYGLQDDTQHERFLTYSKHKKDLNKLFISWAQEQYLAHPDGDWDEGVLQYLTRSKQLASDLLQDRGSKRSELEARPQGGPANKKQASVAQDALSGTLAPSSNGPAFFKPEAASNAESGPRLPGFTSGGFGSSVTNTASQPASAPGSSPTTSAAQPAAIGGPSSSSQPAKSSKASPPTAFGGAGQSGSAFGSTSGSLFSFPASPLPSSQGRFGLLGEGGPAAGGDEEADEEAGDGKIKGEVEMDANTEYLFKDTLSLSMYAPDKPKKWEGRGQGTLTLRRPKAESSGGQPADPFAVFTTEAGRILVNGRLHHGQAPTKEGKRKHQLRFPLAFAKAEGQPVGIHTVLATLADEDHADALIAALKEHMPS</sequence>
<evidence type="ECO:0000256" key="1">
    <source>
        <dbReference type="SAM" id="MobiDB-lite"/>
    </source>
</evidence>
<dbReference type="InterPro" id="IPR011993">
    <property type="entry name" value="PH-like_dom_sf"/>
</dbReference>
<gene>
    <name evidence="2" type="ORF">WJX84_007736</name>
</gene>
<proteinExistence type="predicted"/>
<evidence type="ECO:0008006" key="4">
    <source>
        <dbReference type="Google" id="ProtNLM"/>
    </source>
</evidence>
<dbReference type="Gene3D" id="2.30.29.30">
    <property type="entry name" value="Pleckstrin-homology domain (PH domain)/Phosphotyrosine-binding domain (PTB)"/>
    <property type="match status" value="1"/>
</dbReference>
<feature type="region of interest" description="Disordered" evidence="1">
    <location>
        <begin position="69"/>
        <end position="199"/>
    </location>
</feature>
<reference evidence="2 3" key="1">
    <citation type="journal article" date="2024" name="Nat. Commun.">
        <title>Phylogenomics reveals the evolutionary origins of lichenization in chlorophyte algae.</title>
        <authorList>
            <person name="Puginier C."/>
            <person name="Libourel C."/>
            <person name="Otte J."/>
            <person name="Skaloud P."/>
            <person name="Haon M."/>
            <person name="Grisel S."/>
            <person name="Petersen M."/>
            <person name="Berrin J.G."/>
            <person name="Delaux P.M."/>
            <person name="Dal Grande F."/>
            <person name="Keller J."/>
        </authorList>
    </citation>
    <scope>NUCLEOTIDE SEQUENCE [LARGE SCALE GENOMIC DNA]</scope>
    <source>
        <strain evidence="2 3">SAG 2523</strain>
    </source>
</reference>
<dbReference type="EMBL" id="JALJOV010001411">
    <property type="protein sequence ID" value="KAK9848247.1"/>
    <property type="molecule type" value="Genomic_DNA"/>
</dbReference>
<evidence type="ECO:0000313" key="3">
    <source>
        <dbReference type="Proteomes" id="UP001485043"/>
    </source>
</evidence>